<keyword evidence="3" id="KW-1185">Reference proteome</keyword>
<dbReference type="Proteomes" id="UP000199416">
    <property type="component" value="Unassembled WGS sequence"/>
</dbReference>
<evidence type="ECO:0000313" key="3">
    <source>
        <dbReference type="Proteomes" id="UP000199416"/>
    </source>
</evidence>
<reference evidence="3" key="1">
    <citation type="submission" date="2016-10" db="EMBL/GenBank/DDBJ databases">
        <authorList>
            <person name="Varghese N."/>
            <person name="Submissions S."/>
        </authorList>
    </citation>
    <scope>NUCLEOTIDE SEQUENCE [LARGE SCALE GENOMIC DNA]</scope>
    <source>
        <strain evidence="3">DSM 45421</strain>
    </source>
</reference>
<sequence>MGSGTPGDRTSEVVPRGADRWDSAQGVAVPVAVTSVAVASVVVVGAAVVVVGA</sequence>
<protein>
    <submittedName>
        <fullName evidence="2">Uncharacterized protein</fullName>
    </submittedName>
</protein>
<evidence type="ECO:0000313" key="2">
    <source>
        <dbReference type="EMBL" id="SDC61118.1"/>
    </source>
</evidence>
<organism evidence="2 3">
    <name type="scientific">Geodermatophilus telluris</name>
    <dbReference type="NCBI Taxonomy" id="1190417"/>
    <lineage>
        <taxon>Bacteria</taxon>
        <taxon>Bacillati</taxon>
        <taxon>Actinomycetota</taxon>
        <taxon>Actinomycetes</taxon>
        <taxon>Geodermatophilales</taxon>
        <taxon>Geodermatophilaceae</taxon>
        <taxon>Geodermatophilus</taxon>
    </lineage>
</organism>
<keyword evidence="1" id="KW-0812">Transmembrane</keyword>
<keyword evidence="1" id="KW-1133">Transmembrane helix</keyword>
<dbReference type="STRING" id="1190417.SAMN05660690_2126"/>
<accession>A0A1G6MZU9</accession>
<feature type="transmembrane region" description="Helical" evidence="1">
    <location>
        <begin position="27"/>
        <end position="51"/>
    </location>
</feature>
<name>A0A1G6MZU9_9ACTN</name>
<dbReference type="EMBL" id="FMZF01000002">
    <property type="protein sequence ID" value="SDC61118.1"/>
    <property type="molecule type" value="Genomic_DNA"/>
</dbReference>
<feature type="non-terminal residue" evidence="2">
    <location>
        <position position="53"/>
    </location>
</feature>
<keyword evidence="1" id="KW-0472">Membrane</keyword>
<dbReference type="AlphaFoldDB" id="A0A1G6MZU9"/>
<evidence type="ECO:0000256" key="1">
    <source>
        <dbReference type="SAM" id="Phobius"/>
    </source>
</evidence>
<gene>
    <name evidence="2" type="ORF">SAMN05660690_2126</name>
</gene>
<proteinExistence type="predicted"/>